<feature type="non-terminal residue" evidence="1">
    <location>
        <position position="1"/>
    </location>
</feature>
<gene>
    <name evidence="1" type="ORF">METZ01_LOCUS238797</name>
</gene>
<dbReference type="EMBL" id="UINC01060921">
    <property type="protein sequence ID" value="SVB85943.1"/>
    <property type="molecule type" value="Genomic_DNA"/>
</dbReference>
<accession>A0A382HGY7</accession>
<dbReference type="AlphaFoldDB" id="A0A382HGY7"/>
<protein>
    <submittedName>
        <fullName evidence="1">Uncharacterized protein</fullName>
    </submittedName>
</protein>
<proteinExistence type="predicted"/>
<reference evidence="1" key="1">
    <citation type="submission" date="2018-05" db="EMBL/GenBank/DDBJ databases">
        <authorList>
            <person name="Lanie J.A."/>
            <person name="Ng W.-L."/>
            <person name="Kazmierczak K.M."/>
            <person name="Andrzejewski T.M."/>
            <person name="Davidsen T.M."/>
            <person name="Wayne K.J."/>
            <person name="Tettelin H."/>
            <person name="Glass J.I."/>
            <person name="Rusch D."/>
            <person name="Podicherti R."/>
            <person name="Tsui H.-C.T."/>
            <person name="Winkler M.E."/>
        </authorList>
    </citation>
    <scope>NUCLEOTIDE SEQUENCE</scope>
</reference>
<name>A0A382HGY7_9ZZZZ</name>
<sequence length="124" mass="14370">VIGAVFIEFLPIMFPSINTRFYKAGSQEYSIPENQKHLESSDSNPVPLSVGGWGKDIFHDRSNVYNSWFKLTGITRFENGYKAIINGEIVHERTRVRGFKVTKITYNQVVLQRNEYRVTLKLQE</sequence>
<organism evidence="1">
    <name type="scientific">marine metagenome</name>
    <dbReference type="NCBI Taxonomy" id="408172"/>
    <lineage>
        <taxon>unclassified sequences</taxon>
        <taxon>metagenomes</taxon>
        <taxon>ecological metagenomes</taxon>
    </lineage>
</organism>
<evidence type="ECO:0000313" key="1">
    <source>
        <dbReference type="EMBL" id="SVB85943.1"/>
    </source>
</evidence>